<evidence type="ECO:0000256" key="5">
    <source>
        <dbReference type="SAM" id="MobiDB-lite"/>
    </source>
</evidence>
<evidence type="ECO:0000313" key="8">
    <source>
        <dbReference type="EMBL" id="QLI80063.1"/>
    </source>
</evidence>
<dbReference type="PANTHER" id="PTHR36985:SF1">
    <property type="entry name" value="TRANSLOCATION AND ASSEMBLY MODULE SUBUNIT TAMB"/>
    <property type="match status" value="1"/>
</dbReference>
<dbReference type="GO" id="GO:0097347">
    <property type="term" value="C:TAM protein secretion complex"/>
    <property type="evidence" value="ECO:0007669"/>
    <property type="project" value="TreeGrafter"/>
</dbReference>
<protein>
    <submittedName>
        <fullName evidence="8">Translocation/assembly module TamB domain-containing protein</fullName>
    </submittedName>
</protein>
<dbReference type="GO" id="GO:0009306">
    <property type="term" value="P:protein secretion"/>
    <property type="evidence" value="ECO:0007669"/>
    <property type="project" value="InterPro"/>
</dbReference>
<sequence>MAEQLTPEPTNTTNTSAPVSKAPPLAPKRYGLIRRVLRAVFWSALLTFSTVALLLFAALSWFNSSTGRYWLVDAINRSQVMHIAAIDGSFWSELQIKQFNIKTSAMSVTLDYGVLRWEPYLLMVRDLSLPVVSLGELVINTPPSPPDQPPSPPPSSLSLPFGIHLDELTIAKLRINGTELNDIAANISSNGRFHRLHLKQLRLPQGNLAAALNITGKAPFISAGSFIFSGQLEGKDIRAFGKVEGPLRQLQIEATAEHATLQGRAQLQADLFAPYAYQMVQHGQLELNGLNPQQWHSAAPNALLNMKANFTPTKDGLRGQIKVSNHNPGAVDVHKIPVQTTALDFALQGERFSISRWETQFAGQARLSAQGWVEQGQLKLNLNAEHLDPKHFWSPQPSGDMSGQVVLNGPWLSPGIKGQISDLQRKANLTLDLAWINPAKERRLAIREARLQRGSSTLHAKGEFNLGGKNDFSADLQLQNVNPAEFAAIPRGSIAGKINVKGSLQPKPQLDLRYVFDDSQFNGQALAGAGQLKLDAQRLSQSEFWLSLGANKLSANGSLGGRSDSLNLALQMPNLAQIGPQFRGKLSGSATLSGAMTQPHIRANLEIEQLDTPFDLRLNHGHINAAISSDLSGPVLLEAQLQKLTLGQTVLDSLILQAQGSVQAHELTLVAQGLHEQWPLKVDLRAKGGLNAQQVWTGVVQSLAGQAVVPFKLLNAPQIKVGSQQFDLGASNLQLGQSQLQLSTTRWQPGLLETQGQIQRLAVAEWLAVAKVANPSSDLVLAGEWNLRQSAVLNGDFKLNRVSGDVQWKDEALKAQPLTLSKLNLSGQFAMNRFAMQSQLLSQQFGQLAVSGDTLLDLARGGMADNAPLNLAMKGSLPNLAVFAPFLGRDVKLSGKAELDVKRAGPLKAPQMSGYLRASDLGYSDSNTGVKLQDGLLDIAMSNQQITLQTFRARGVAGGEISGSGALDFSNGKANGSLNLLAKRFTLVSKPDMLLVVSGQGAMAFKDNDLAVTGAFKADSGDIQFQANDVPSLSNDVIVLGREKKEAKPLTMKLHMQLDIDLGDNLMFRGYGLESRLAGKIRLRATPNMLLAASGTINTEEGEYKAYGQKLEIERGVLSFQGPIDNPKLDILAIRRNQAVEAGVQVKGSAYSPQVSLYSDPNVPDAEKISWLLFGHGADSMEKSDGALALQLLNSLAANGGNGQGLTDEIFGNLGIDEVGYKSKEEANGTTTQVVTVSKRLTKSLRVALEKSFNGLSDAVNFTLQLSRNWSVVSRIGVDQSSVDVKYTLSFD</sequence>
<gene>
    <name evidence="8" type="ORF">HZU75_00085</name>
</gene>
<reference evidence="8 9" key="1">
    <citation type="journal article" date="2016" name="Int. J. Syst. Evol. Microbiol.">
        <title>Chitinibacter fontanus sp. nov., isolated from a spring.</title>
        <authorList>
            <person name="Sheu S.Y."/>
            <person name="Li Y.S."/>
            <person name="Young C.C."/>
            <person name="Chen W.M."/>
        </authorList>
    </citation>
    <scope>NUCLEOTIDE SEQUENCE [LARGE SCALE GENOMIC DNA]</scope>
    <source>
        <strain evidence="8 9">STM-7</strain>
    </source>
</reference>
<comment type="subcellular location">
    <subcellularLocation>
        <location evidence="1">Membrane</location>
        <topology evidence="1">Single-pass membrane protein</topology>
    </subcellularLocation>
</comment>
<keyword evidence="3 6" id="KW-1133">Transmembrane helix</keyword>
<dbReference type="KEGG" id="cfon:HZU75_00085"/>
<name>A0A7D5Z1W8_9NEIS</name>
<evidence type="ECO:0000256" key="6">
    <source>
        <dbReference type="SAM" id="Phobius"/>
    </source>
</evidence>
<dbReference type="EMBL" id="CP058952">
    <property type="protein sequence ID" value="QLI80063.1"/>
    <property type="molecule type" value="Genomic_DNA"/>
</dbReference>
<feature type="region of interest" description="Disordered" evidence="5">
    <location>
        <begin position="1"/>
        <end position="22"/>
    </location>
</feature>
<dbReference type="PANTHER" id="PTHR36985">
    <property type="entry name" value="TRANSLOCATION AND ASSEMBLY MODULE SUBUNIT TAMB"/>
    <property type="match status" value="1"/>
</dbReference>
<keyword evidence="2 6" id="KW-0812">Transmembrane</keyword>
<evidence type="ECO:0000259" key="7">
    <source>
        <dbReference type="Pfam" id="PF04357"/>
    </source>
</evidence>
<keyword evidence="9" id="KW-1185">Reference proteome</keyword>
<dbReference type="Proteomes" id="UP000510822">
    <property type="component" value="Chromosome"/>
</dbReference>
<feature type="compositionally biased region" description="Polar residues" evidence="5">
    <location>
        <begin position="7"/>
        <end position="18"/>
    </location>
</feature>
<evidence type="ECO:0000256" key="1">
    <source>
        <dbReference type="ARBA" id="ARBA00004167"/>
    </source>
</evidence>
<evidence type="ECO:0000313" key="9">
    <source>
        <dbReference type="Proteomes" id="UP000510822"/>
    </source>
</evidence>
<organism evidence="8 9">
    <name type="scientific">Chitinibacter fontanus</name>
    <dbReference type="NCBI Taxonomy" id="1737446"/>
    <lineage>
        <taxon>Bacteria</taxon>
        <taxon>Pseudomonadati</taxon>
        <taxon>Pseudomonadota</taxon>
        <taxon>Betaproteobacteria</taxon>
        <taxon>Neisseriales</taxon>
        <taxon>Chitinibacteraceae</taxon>
        <taxon>Chitinibacter</taxon>
    </lineage>
</organism>
<evidence type="ECO:0000256" key="4">
    <source>
        <dbReference type="ARBA" id="ARBA00023136"/>
    </source>
</evidence>
<evidence type="ECO:0000256" key="3">
    <source>
        <dbReference type="ARBA" id="ARBA00022989"/>
    </source>
</evidence>
<evidence type="ECO:0000256" key="2">
    <source>
        <dbReference type="ARBA" id="ARBA00022692"/>
    </source>
</evidence>
<proteinExistence type="predicted"/>
<dbReference type="InterPro" id="IPR007452">
    <property type="entry name" value="TamB_C"/>
</dbReference>
<feature type="transmembrane region" description="Helical" evidence="6">
    <location>
        <begin position="39"/>
        <end position="62"/>
    </location>
</feature>
<accession>A0A7D5Z1W8</accession>
<keyword evidence="4 6" id="KW-0472">Membrane</keyword>
<dbReference type="RefSeq" id="WP_180307208.1">
    <property type="nucleotide sequence ID" value="NZ_CP058952.1"/>
</dbReference>
<dbReference type="Pfam" id="PF04357">
    <property type="entry name" value="TamB"/>
    <property type="match status" value="1"/>
</dbReference>
<dbReference type="GO" id="GO:0005886">
    <property type="term" value="C:plasma membrane"/>
    <property type="evidence" value="ECO:0007669"/>
    <property type="project" value="InterPro"/>
</dbReference>
<feature type="domain" description="Translocation and assembly module TamB C-terminal" evidence="7">
    <location>
        <begin position="950"/>
        <end position="1291"/>
    </location>
</feature>